<dbReference type="EMBL" id="BMQB01000001">
    <property type="protein sequence ID" value="GGJ79843.1"/>
    <property type="molecule type" value="Genomic_DNA"/>
</dbReference>
<dbReference type="InterPro" id="IPR050083">
    <property type="entry name" value="HtpX_protease"/>
</dbReference>
<dbReference type="GO" id="GO:0004222">
    <property type="term" value="F:metalloendopeptidase activity"/>
    <property type="evidence" value="ECO:0007669"/>
    <property type="project" value="InterPro"/>
</dbReference>
<dbReference type="Pfam" id="PF01435">
    <property type="entry name" value="Peptidase_M48"/>
    <property type="match status" value="1"/>
</dbReference>
<comment type="cofactor">
    <cofactor evidence="1">
        <name>Zn(2+)</name>
        <dbReference type="ChEBI" id="CHEBI:29105"/>
    </cofactor>
</comment>
<keyword evidence="3" id="KW-1003">Cell membrane</keyword>
<evidence type="ECO:0000256" key="6">
    <source>
        <dbReference type="ARBA" id="ARBA00022723"/>
    </source>
</evidence>
<dbReference type="InterPro" id="IPR001915">
    <property type="entry name" value="Peptidase_M48"/>
</dbReference>
<evidence type="ECO:0000256" key="4">
    <source>
        <dbReference type="ARBA" id="ARBA00022670"/>
    </source>
</evidence>
<dbReference type="Gene3D" id="3.30.2010.10">
    <property type="entry name" value="Metalloproteases ('zincins'), catalytic domain"/>
    <property type="match status" value="1"/>
</dbReference>
<feature type="region of interest" description="Disordered" evidence="12">
    <location>
        <begin position="27"/>
        <end position="52"/>
    </location>
</feature>
<evidence type="ECO:0000256" key="3">
    <source>
        <dbReference type="ARBA" id="ARBA00022475"/>
    </source>
</evidence>
<reference evidence="15" key="1">
    <citation type="journal article" date="2014" name="Int. J. Syst. Evol. Microbiol.">
        <title>Complete genome sequence of Corynebacterium casei LMG S-19264T (=DSM 44701T), isolated from a smear-ripened cheese.</title>
        <authorList>
            <consortium name="US DOE Joint Genome Institute (JGI-PGF)"/>
            <person name="Walter F."/>
            <person name="Albersmeier A."/>
            <person name="Kalinowski J."/>
            <person name="Ruckert C."/>
        </authorList>
    </citation>
    <scope>NUCLEOTIDE SEQUENCE</scope>
    <source>
        <strain evidence="15">JCM 3090</strain>
    </source>
</reference>
<feature type="transmembrane region" description="Helical" evidence="13">
    <location>
        <begin position="136"/>
        <end position="158"/>
    </location>
</feature>
<keyword evidence="7" id="KW-0378">Hydrolase</keyword>
<organism evidence="15 16">
    <name type="scientific">Pilimelia anulata</name>
    <dbReference type="NCBI Taxonomy" id="53371"/>
    <lineage>
        <taxon>Bacteria</taxon>
        <taxon>Bacillati</taxon>
        <taxon>Actinomycetota</taxon>
        <taxon>Actinomycetes</taxon>
        <taxon>Micromonosporales</taxon>
        <taxon>Micromonosporaceae</taxon>
        <taxon>Pilimelia</taxon>
    </lineage>
</organism>
<comment type="caution">
    <text evidence="15">The sequence shown here is derived from an EMBL/GenBank/DDBJ whole genome shotgun (WGS) entry which is preliminary data.</text>
</comment>
<reference evidence="15" key="2">
    <citation type="submission" date="2020-09" db="EMBL/GenBank/DDBJ databases">
        <authorList>
            <person name="Sun Q."/>
            <person name="Ohkuma M."/>
        </authorList>
    </citation>
    <scope>NUCLEOTIDE SEQUENCE</scope>
    <source>
        <strain evidence="15">JCM 3090</strain>
    </source>
</reference>
<dbReference type="PANTHER" id="PTHR43221">
    <property type="entry name" value="PROTEASE HTPX"/>
    <property type="match status" value="1"/>
</dbReference>
<keyword evidence="11 13" id="KW-0472">Membrane</keyword>
<keyword evidence="4" id="KW-0645">Protease</keyword>
<dbReference type="PANTHER" id="PTHR43221:SF1">
    <property type="entry name" value="PROTEASE HTPX"/>
    <property type="match status" value="1"/>
</dbReference>
<keyword evidence="16" id="KW-1185">Reference proteome</keyword>
<accession>A0A8J3F7S9</accession>
<gene>
    <name evidence="15" type="ORF">GCM10010123_07070</name>
</gene>
<evidence type="ECO:0000259" key="14">
    <source>
        <dbReference type="Pfam" id="PF01435"/>
    </source>
</evidence>
<evidence type="ECO:0000256" key="8">
    <source>
        <dbReference type="ARBA" id="ARBA00022833"/>
    </source>
</evidence>
<proteinExistence type="predicted"/>
<dbReference type="AlphaFoldDB" id="A0A8J3F7S9"/>
<feature type="domain" description="Peptidase M48" evidence="14">
    <location>
        <begin position="201"/>
        <end position="440"/>
    </location>
</feature>
<sequence length="476" mass="50100">MPTDARFVPGIGATMSGIMTIHARGVRPAPPVRPVTPARPTPPAVATPPVRPGPVDAPAGCPRCAHRLHRPAGRPPWCPACEWNLDAYDPDRPDRDFTARWPDRLAFRFAYRSGNRLFAALAAAPLGRRTPGPARVAALAAALALHAGVAALAVVGALLVARDFPTPLLVPGLLALAAAWTLRPRLGRLDPLATPLDRAAAPRLHALVDRVAAAVGAPRPDVIILDDALNASAGTVGLRGRRVLTLGLPLWSALDPQERVALLGHELAHFVNGDVRRTRLTGSACATLAEVADLLAPAPHVGGDGTTVGLLVLVADRVSRLLLRLAGRLVGLAHAVLCWLTLRDSQRAEYRADELAAAAAGTAATRRLLDKLIAAESLETVLCRSARAGGGPAQWRAEADAVLAGRRGRLAALRRESVRTDARLFASHPQPGLRAAMLDARPPQPLSVRLSPAEDARIDAELSPAAEPVRLSLAHS</sequence>
<dbReference type="GO" id="GO:0005886">
    <property type="term" value="C:plasma membrane"/>
    <property type="evidence" value="ECO:0007669"/>
    <property type="project" value="UniProtKB-SubCell"/>
</dbReference>
<evidence type="ECO:0000256" key="10">
    <source>
        <dbReference type="ARBA" id="ARBA00023049"/>
    </source>
</evidence>
<protein>
    <recommendedName>
        <fullName evidence="14">Peptidase M48 domain-containing protein</fullName>
    </recommendedName>
</protein>
<name>A0A8J3F7S9_9ACTN</name>
<evidence type="ECO:0000256" key="7">
    <source>
        <dbReference type="ARBA" id="ARBA00022801"/>
    </source>
</evidence>
<evidence type="ECO:0000256" key="1">
    <source>
        <dbReference type="ARBA" id="ARBA00001947"/>
    </source>
</evidence>
<keyword evidence="9 13" id="KW-1133">Transmembrane helix</keyword>
<dbReference type="Proteomes" id="UP000649739">
    <property type="component" value="Unassembled WGS sequence"/>
</dbReference>
<evidence type="ECO:0000256" key="2">
    <source>
        <dbReference type="ARBA" id="ARBA00004651"/>
    </source>
</evidence>
<evidence type="ECO:0000313" key="15">
    <source>
        <dbReference type="EMBL" id="GGJ79843.1"/>
    </source>
</evidence>
<dbReference type="GO" id="GO:0006508">
    <property type="term" value="P:proteolysis"/>
    <property type="evidence" value="ECO:0007669"/>
    <property type="project" value="UniProtKB-KW"/>
</dbReference>
<dbReference type="GO" id="GO:0046872">
    <property type="term" value="F:metal ion binding"/>
    <property type="evidence" value="ECO:0007669"/>
    <property type="project" value="UniProtKB-KW"/>
</dbReference>
<evidence type="ECO:0000313" key="16">
    <source>
        <dbReference type="Proteomes" id="UP000649739"/>
    </source>
</evidence>
<evidence type="ECO:0000256" key="13">
    <source>
        <dbReference type="SAM" id="Phobius"/>
    </source>
</evidence>
<feature type="compositionally biased region" description="Pro residues" evidence="12">
    <location>
        <begin position="28"/>
        <end position="52"/>
    </location>
</feature>
<keyword evidence="5 13" id="KW-0812">Transmembrane</keyword>
<evidence type="ECO:0000256" key="9">
    <source>
        <dbReference type="ARBA" id="ARBA00022989"/>
    </source>
</evidence>
<evidence type="ECO:0000256" key="11">
    <source>
        <dbReference type="ARBA" id="ARBA00023136"/>
    </source>
</evidence>
<keyword evidence="6" id="KW-0479">Metal-binding</keyword>
<keyword evidence="10" id="KW-0482">Metalloprotease</keyword>
<evidence type="ECO:0000256" key="5">
    <source>
        <dbReference type="ARBA" id="ARBA00022692"/>
    </source>
</evidence>
<comment type="subcellular location">
    <subcellularLocation>
        <location evidence="2">Cell membrane</location>
        <topology evidence="2">Multi-pass membrane protein</topology>
    </subcellularLocation>
</comment>
<evidence type="ECO:0000256" key="12">
    <source>
        <dbReference type="SAM" id="MobiDB-lite"/>
    </source>
</evidence>
<dbReference type="CDD" id="cd07328">
    <property type="entry name" value="M48_Ste24p_like"/>
    <property type="match status" value="1"/>
</dbReference>
<keyword evidence="8" id="KW-0862">Zinc</keyword>